<feature type="active site" evidence="8">
    <location>
        <position position="381"/>
    </location>
</feature>
<dbReference type="InterPro" id="IPR011096">
    <property type="entry name" value="FTP_domain"/>
</dbReference>
<evidence type="ECO:0000259" key="11">
    <source>
        <dbReference type="Pfam" id="PF01447"/>
    </source>
</evidence>
<dbReference type="RefSeq" id="WP_184963247.1">
    <property type="nucleotide sequence ID" value="NZ_JACHIN010000005.1"/>
</dbReference>
<evidence type="ECO:0000256" key="10">
    <source>
        <dbReference type="SAM" id="SignalP"/>
    </source>
</evidence>
<evidence type="ECO:0000256" key="9">
    <source>
        <dbReference type="SAM" id="MobiDB-lite"/>
    </source>
</evidence>
<dbReference type="CDD" id="cd09597">
    <property type="entry name" value="M4_TLP"/>
    <property type="match status" value="1"/>
</dbReference>
<feature type="signal peptide" evidence="10">
    <location>
        <begin position="1"/>
        <end position="29"/>
    </location>
</feature>
<dbReference type="Pfam" id="PF01447">
    <property type="entry name" value="Peptidase_M4"/>
    <property type="match status" value="1"/>
</dbReference>
<dbReference type="Pfam" id="PF07504">
    <property type="entry name" value="FTP"/>
    <property type="match status" value="1"/>
</dbReference>
<evidence type="ECO:0000256" key="8">
    <source>
        <dbReference type="PIRSR" id="PIRSR623612-1"/>
    </source>
</evidence>
<keyword evidence="15" id="KW-1185">Reference proteome</keyword>
<evidence type="ECO:0000256" key="5">
    <source>
        <dbReference type="ARBA" id="ARBA00022801"/>
    </source>
</evidence>
<dbReference type="Gene3D" id="3.10.170.10">
    <property type="match status" value="1"/>
</dbReference>
<feature type="domain" description="Peptidase M4" evidence="11">
    <location>
        <begin position="226"/>
        <end position="387"/>
    </location>
</feature>
<feature type="domain" description="Peptidase M4 C-terminal" evidence="12">
    <location>
        <begin position="391"/>
        <end position="544"/>
    </location>
</feature>
<comment type="similarity">
    <text evidence="1">Belongs to the peptidase M4 family.</text>
</comment>
<dbReference type="SUPFAM" id="SSF69304">
    <property type="entry name" value="Tricorn protease N-terminal domain"/>
    <property type="match status" value="1"/>
</dbReference>
<dbReference type="InterPro" id="IPR050728">
    <property type="entry name" value="Zinc_Metalloprotease_M4"/>
</dbReference>
<feature type="domain" description="FTP" evidence="13">
    <location>
        <begin position="78"/>
        <end position="125"/>
    </location>
</feature>
<dbReference type="PANTHER" id="PTHR33794:SF1">
    <property type="entry name" value="BACILLOLYSIN"/>
    <property type="match status" value="1"/>
</dbReference>
<gene>
    <name evidence="14" type="ORF">HNR40_003941</name>
</gene>
<proteinExistence type="inferred from homology"/>
<dbReference type="InterPro" id="IPR023612">
    <property type="entry name" value="Peptidase_M4"/>
</dbReference>
<feature type="chain" id="PRO_5031045414" evidence="10">
    <location>
        <begin position="30"/>
        <end position="883"/>
    </location>
</feature>
<dbReference type="InterPro" id="IPR001570">
    <property type="entry name" value="Peptidase_M4_C_domain"/>
</dbReference>
<dbReference type="InterPro" id="IPR027268">
    <property type="entry name" value="Peptidase_M4/M1_CTD_sf"/>
</dbReference>
<dbReference type="PANTHER" id="PTHR33794">
    <property type="entry name" value="BACILLOLYSIN"/>
    <property type="match status" value="1"/>
</dbReference>
<sequence>MSWRPITSSALALSLALAIPLVAQGPAHAADPPAVEPRAGTEAPAEVSGLAEAAAEGDLATAAKNHLKNPRYHLDPADLTPIQTVTDGRDTAVRFAQKHRGLEVLGGQYLVHFRGSGAARQVTGAGGRFLTELSVDTTPKLTAESAGRIALMRFVTDPLARRGMKTGQGGLVVVPRGAGGRLAWKLPMTGVDRAKKKLLAFDAYVDAHSGQPLQAISRIQMEGPATGSGTNSHGRAVPLNLYQRADSVYETRDRARPMWNGTSGEILTYDANKGDLLDYLVPGVPPGAKLAESPTPVFGPAHTESGASDAHWGTGKVYEYYRGLGREGLDGKGGSMLSVVNVTFFGEPFENALWDGTKMVYGGGGPTYHSLAAGLDVVGHEMTHGVITNSANLAYFGQSGAMNEGLADYFGNAIEVDALGVPMSHPDASLLGDRLCKTLPPRECAIRDLDDDRSAAKDWIGVGVSLDGGGVHLNSTIFSGALWDIREKLGAKADKVVYKALTEYMTPIDDFADGRRAVESAARALGVSLHDRLTIALAFERHGIRRGWERDIRTDSRVLVDNVSDAGSRVGVAGDRYVVGNSSPDGSEPSWILTGRVRGGKPVKLSQNDDWNFVPVIDGRRAVWAGFDGDTGNYRILTRPLDGSAPEQVVAEVSTPLGTVTASGDAIAWDSLDTTTGEIDVWLKKGAAAPVKVTAPADVLGIQPELKGGKLSYLRIWSVGERTHSTPVVHDVATGAETVFPEIPSTGQEPSSSVLPVLTAKHVVWYADADADNVFGLVRANRDGTGLTWLVPDGPKALQPSTIDANDDVVTVGVIPHGDGTLTNANLPKLFQLPVAGGPLTRFSCNRGDQFANNSGDGALTAWIDGSAGDTDLVYRERPAGRC</sequence>
<dbReference type="Proteomes" id="UP000568380">
    <property type="component" value="Unassembled WGS sequence"/>
</dbReference>
<evidence type="ECO:0000313" key="14">
    <source>
        <dbReference type="EMBL" id="MBB5078455.1"/>
    </source>
</evidence>
<evidence type="ECO:0000313" key="15">
    <source>
        <dbReference type="Proteomes" id="UP000568380"/>
    </source>
</evidence>
<dbReference type="EC" id="3.4.24.28" evidence="14"/>
<evidence type="ECO:0000256" key="2">
    <source>
        <dbReference type="ARBA" id="ARBA00022670"/>
    </source>
</evidence>
<dbReference type="SUPFAM" id="SSF55486">
    <property type="entry name" value="Metalloproteases ('zincins'), catalytic domain"/>
    <property type="match status" value="1"/>
</dbReference>
<comment type="caution">
    <text evidence="14">The sequence shown here is derived from an EMBL/GenBank/DDBJ whole genome shotgun (WGS) entry which is preliminary data.</text>
</comment>
<dbReference type="EMBL" id="JACHIN010000005">
    <property type="protein sequence ID" value="MBB5078455.1"/>
    <property type="molecule type" value="Genomic_DNA"/>
</dbReference>
<evidence type="ECO:0000256" key="4">
    <source>
        <dbReference type="ARBA" id="ARBA00022729"/>
    </source>
</evidence>
<keyword evidence="7" id="KW-0482">Metalloprotease</keyword>
<dbReference type="GO" id="GO:0046872">
    <property type="term" value="F:metal ion binding"/>
    <property type="evidence" value="ECO:0007669"/>
    <property type="project" value="UniProtKB-KW"/>
</dbReference>
<organism evidence="14 15">
    <name type="scientific">Nonomuraea endophytica</name>
    <dbReference type="NCBI Taxonomy" id="714136"/>
    <lineage>
        <taxon>Bacteria</taxon>
        <taxon>Bacillati</taxon>
        <taxon>Actinomycetota</taxon>
        <taxon>Actinomycetes</taxon>
        <taxon>Streptosporangiales</taxon>
        <taxon>Streptosporangiaceae</taxon>
        <taxon>Nonomuraea</taxon>
    </lineage>
</organism>
<dbReference type="PRINTS" id="PR00730">
    <property type="entry name" value="THERMOLYSIN"/>
</dbReference>
<dbReference type="Gene3D" id="1.10.390.10">
    <property type="entry name" value="Neutral Protease Domain 2"/>
    <property type="match status" value="1"/>
</dbReference>
<dbReference type="GO" id="GO:0006508">
    <property type="term" value="P:proteolysis"/>
    <property type="evidence" value="ECO:0007669"/>
    <property type="project" value="UniProtKB-KW"/>
</dbReference>
<keyword evidence="5 14" id="KW-0378">Hydrolase</keyword>
<keyword evidence="2" id="KW-0645">Protease</keyword>
<dbReference type="AlphaFoldDB" id="A0A7W8A429"/>
<evidence type="ECO:0000256" key="3">
    <source>
        <dbReference type="ARBA" id="ARBA00022723"/>
    </source>
</evidence>
<evidence type="ECO:0000256" key="6">
    <source>
        <dbReference type="ARBA" id="ARBA00022833"/>
    </source>
</evidence>
<evidence type="ECO:0000259" key="13">
    <source>
        <dbReference type="Pfam" id="PF07504"/>
    </source>
</evidence>
<name>A0A7W8A429_9ACTN</name>
<evidence type="ECO:0000256" key="7">
    <source>
        <dbReference type="ARBA" id="ARBA00023049"/>
    </source>
</evidence>
<evidence type="ECO:0000259" key="12">
    <source>
        <dbReference type="Pfam" id="PF02868"/>
    </source>
</evidence>
<protein>
    <submittedName>
        <fullName evidence="14">Bacillolysin</fullName>
        <ecNumber evidence="14">3.4.24.28</ecNumber>
    </submittedName>
</protein>
<keyword evidence="4 10" id="KW-0732">Signal</keyword>
<feature type="region of interest" description="Disordered" evidence="9">
    <location>
        <begin position="27"/>
        <end position="48"/>
    </location>
</feature>
<reference evidence="14 15" key="1">
    <citation type="submission" date="2020-08" db="EMBL/GenBank/DDBJ databases">
        <title>Genomic Encyclopedia of Type Strains, Phase IV (KMG-IV): sequencing the most valuable type-strain genomes for metagenomic binning, comparative biology and taxonomic classification.</title>
        <authorList>
            <person name="Goeker M."/>
        </authorList>
    </citation>
    <scope>NUCLEOTIDE SEQUENCE [LARGE SCALE GENOMIC DNA]</scope>
    <source>
        <strain evidence="14 15">DSM 45385</strain>
    </source>
</reference>
<dbReference type="GO" id="GO:0004222">
    <property type="term" value="F:metalloendopeptidase activity"/>
    <property type="evidence" value="ECO:0007669"/>
    <property type="project" value="InterPro"/>
</dbReference>
<feature type="active site" description="Proton donor" evidence="8">
    <location>
        <position position="472"/>
    </location>
</feature>
<dbReference type="InterPro" id="IPR013856">
    <property type="entry name" value="Peptidase_M4_domain"/>
</dbReference>
<accession>A0A7W8A429</accession>
<keyword evidence="3" id="KW-0479">Metal-binding</keyword>
<keyword evidence="6" id="KW-0862">Zinc</keyword>
<dbReference type="Pfam" id="PF02868">
    <property type="entry name" value="Peptidase_M4_C"/>
    <property type="match status" value="1"/>
</dbReference>
<evidence type="ECO:0000256" key="1">
    <source>
        <dbReference type="ARBA" id="ARBA00009388"/>
    </source>
</evidence>